<feature type="transmembrane region" description="Helical" evidence="2">
    <location>
        <begin position="3923"/>
        <end position="3948"/>
    </location>
</feature>
<feature type="region of interest" description="Disordered" evidence="1">
    <location>
        <begin position="4004"/>
        <end position="4079"/>
    </location>
</feature>
<accession>A0A9Q1BMZ0</accession>
<dbReference type="InterPro" id="IPR002859">
    <property type="entry name" value="PKD/REJ-like"/>
</dbReference>
<feature type="compositionally biased region" description="Polar residues" evidence="1">
    <location>
        <begin position="3906"/>
        <end position="3915"/>
    </location>
</feature>
<dbReference type="OrthoDB" id="10068766at2759"/>
<feature type="region of interest" description="Disordered" evidence="1">
    <location>
        <begin position="3870"/>
        <end position="3917"/>
    </location>
</feature>
<evidence type="ECO:0000313" key="6">
    <source>
        <dbReference type="Proteomes" id="UP001152320"/>
    </source>
</evidence>
<reference evidence="5" key="1">
    <citation type="submission" date="2021-10" db="EMBL/GenBank/DDBJ databases">
        <title>Tropical sea cucumber genome reveals ecological adaptation and Cuvierian tubules defense mechanism.</title>
        <authorList>
            <person name="Chen T."/>
        </authorList>
    </citation>
    <scope>NUCLEOTIDE SEQUENCE</scope>
    <source>
        <strain evidence="5">Nanhai2018</strain>
        <tissue evidence="5">Muscle</tissue>
    </source>
</reference>
<keyword evidence="2" id="KW-0472">Membrane</keyword>
<feature type="signal peptide" evidence="3">
    <location>
        <begin position="1"/>
        <end position="24"/>
    </location>
</feature>
<comment type="caution">
    <text evidence="5">The sequence shown here is derived from an EMBL/GenBank/DDBJ whole genome shotgun (WGS) entry which is preliminary data.</text>
</comment>
<sequence>MAAPRRLVALVVTLSFIFVGTVLSQKTEETPAERQPEVNWEDDRLSGELEALCLSDQWTQAGQLVPGVNFSTILYTVRSAWQAGSLLQVASLVCVQYGPILNVLSDGLAKTLCEPVIEAVYQGSDVNIEGICYQLWQMIQQIQHGGGISFEPPCQKQPTDDRWPSWPHPTNVYDNYPYPDGTKPPWFNSDKDHEGQYTYPPWGKPDSNDYVTLPPWYSGDTENHDSPFWFDIWEVKQILEETFSSLGKYSGDFCYHFSAVMFNDSVASFDVVDHALHAIFESFSYKVYEKCHYVDNGGRTSQEPDAATLVLSYLTETNGAEDLCQLLQNGVDSNDESLTDIAENATNKMFEVLQNEDTCLGLYDTLSPFTDFITQTTGFYLGELVCDYIVSSFDANDEPSLISSGLTFDGTKEFLGGNNWTLPEEFGYVLPGIPFQEAVTVFAQVLNSNTAANGMKLLCTVLSPILDAAHVEMCSALEEHDYYRFLDSCHNFTDWLYPAKDDMYDYPIIEGTYLINEFFQHFYHLQEIASQFNNETHHHIDVRDILQSVYHSDPEADYEDTCTIVGNVLYESDSKIKDIIFSIIEKDLLLLYHIAPHFCEVPLDPGNQWPGEGEEYGDKFPPDNQWTEGYGHEETWTYDTPINGDGEKDEGQFFDKNEDTYGWFEVTTDGNMDPNHYPPYHSPHDDIDPWWDIKIGPFQGKIIEKLLAFLSGYSDESAFCAHAIETFYYNETIYYMQSIEKVQQMKERLKTAVEEYESCLPLVNILKENLTEYGFHEITGYDSAESLCSDMVNAFSIIGQNPNPDAEFYWPNHRDMFYTFGDDYTTIKDDMQDQTVAGELAPGVSLSSFIQFTGQLYNAPIMDGANLLCNAFGEFMGHFETESCGFLQSSRPKHEFIEYCQSYGTYDDGHYDHDGHHEHHESDSSFLSFLPWEHLPTTLSEVFGVAFSSEPMCTLGWDLFTSQSVKTSLQEGFQVLTRLLIIATADVECDSDHEYVTFVNDTHFVIDYLYDYNEGGEGEMDFDFLGLLYSYLGGYEDVVALCTEVKSALEDSEAINNMEAEMSNRLFQLLENQTACVSFLNIISTKLDHNSAGMTVGKLAGMESNEDFCSSLTGYMNGEKEISFNDITLFEEIKRLSEMGGDNLLINSTLTDNILQVAASIYRSDNIQEATDIICPVVEMIPDLDPELGLLDTCFYLQTVNATSFKELCTDNLQYYIPYFWIWVNHNSNYGDDKNEREDQDYWDNDQDDFGNTNDFLGHVSIYTIKRIFRHTFGVLLFDSTVFCYGIDSWLQANSGAGMIGTLFRLFQMVLISQSSYICPTYYSYMSEPPVEQPDLEFGGTDFIDVIGAINTFLGNYSDYEYLCWDVQTAYLEWDYDGDSTRMDEILDQLTDKFMEVLHDVDQCLALASAMNRLPIVGPVAAQFGFESNEMLCEFVVSQFASTQDLQINYEFLRLLFSDKHEDSEGESEEERGGEREGPDEVTTHKWEDGWNEPDGWTLEEEENEENVGDDGEMQFNFLRLGIQEMIKVLVGIYNKDVAISALSDACDTAQHLAPNNSFLMEVSFICDQIGTDGSVLGTCLDNFVDLFDDGKTYYDAFPRATQPTVTESMSGWMYLQDVISKLGDVMEHVYDMYSGYGLNYNRLKQVAFNIQANLGIGSFNLEEPFSGCSFLRLVLSFNHNTLVDHLISSLAYPIGDFLEYISQFGLCYIEEAATGEENTDIVAYHIIKNLLQLFLGMDDAQFCLFMAEDHTLEEYRAQGKLIADKIATIFSDEVTCVDVLSVVAAEDRYNMLFNLTGMDLSKDENRLVFCQHLVSSFSVETQYVPSEYMLLRGETLENWQPFSIPGQLLPQLDFSNLVSILGAVYSSPTLLEGTGILCNVFKNILVEESDNLGASVEAVCDAVEHMNLTLVEMYCLNFTVPGYYGKDYPVNLRPIDEDRVGISILLQLFGTAQLTRESEVCPALDSLFSSDWNLRNVVSLVLNTWLEELIPTAAGICQSWDDVVLYLSPMRHSGTYNEYTGDYNYFPNWTTTTVNDDGVEEAQELYEHTINTVTHLISSILGYPDRESLCDFIQSGINSTTGVVIKEILVTIQTRLSAAFTDLDVCTLTIESIIDLLQIELHMIPTLYDITGYDSPREFCAVTTEFLAEEGCFAEVDCFGVCGGLARLDCAGVCNGTAREDCTGVCEGEAELDCFGVCEGDAELDCTGECGGKAILSDCTYECVGGSTGKPEDSGYDECELCTHSEDYKDVRDCAGTCSGTASVDLCGECTGGETGLTFDESRLDCNDECDGTAYEDCLGNCIIAGEIGAVEDACGICDGSNSACVFSLSLQGMEADVETELTVIGEGFYSADLENSCVFETFDGVTEEVAMSVSDSQTGVCNVSLPEGVYSVYVNVGTVTAGGDPQTIEVWSSCSEGVDCTGVCGGATSEDCNGVCGGSAVLDCADICGGTLVLDCAGVCGGDTQEDCAGICNGDTPVDCSGTCNGTAEEDCSGVCQGTAFMNDCGYCVGGTTGRSESLGYDQCGVCKSTDGYVDTRDCHGTCNGQAYVDECGECVGGETGKTSEYETRKDCNDVCDGTWQEDACGICEPDGDSSTSKYEDCSNTCIFPGSGEEAAFTNVCQECVGGQTGLPENYGIDACGVCGGTNETCKGCDGIPNSGVEYDACGVCGGTGSSCIVVSSLDRNIILTNEATEVTVSGAGFTSDKVYTCTFSGPEDVTTTMTPSELSSGTFTVTLPQTGAYTFSLLADDEALSVVDDATLTVYAIDAITIESISPSKPLASDGPTTFTVTANAGAFTTLRDLDVALHINVYESGASQTPTELAASFDHESSNTLTFIYNVSNPVQVILKTYFDGYGELPGDGLELTFYAPSPELTALYFNSLGSAIIAEFGSLVDTSVLQLCSDILADTTKLGTDHSCEWQSPQRLIIIIGNGDNLISVGDSLTFKRASIVALFEDYPYPEDADSIIEMTVAAPDTTPSVRALLYGSSVVSNCGRIKGVLYSQGAAGREFNYQWTVTSSGNTSNVEDALSALSGSTLDIDATLLDAGVDYIIIVTVTNFFGGSDTASLTVQRSARQTPDVIVNAIGIDKDNAYVSDSAVLVADIFYSECAPAGDTVFSWTVDSDEVALSLKRSSRNLFVPANSLPGGTSVTFTVRIYKSSEPDNYVEESITITTSYSELKPVISQGKLITVGQDSGNVELDGTLSWDPDSVALVMTYEWQCEQQAVSGRQQAFNERKISDNTACWSYKSGHTGETILENADPAAAILTFDAEHMDVNKIYMFTLIVRKGLRSASTFIFVTPVAGTPPEISINPVSGSHLSGDILAIQATIKHTSALSQAVWSTTDTDSGNGYVDLTDSSNFIRSPVLRQEGSDSSFSFFALQRNVLAPGATYSFKLTVTTEDDETSEATVEVKVRSIITSCVISLDDGSTSYTELEPIILAVDSCTTDEDAYPLTFQVFLQNTDGSYEAKTAAEASDRISVLGPPALLTNNDIPYNTFQVKVCDKFKVCKTFEESFSVDPVQLDQTEVTSAVENLVEVEESRQNYEKAFVNINMLVIRLGSESVGNSLTTTSRRRRAVDETSAINEKRLDLAQNHMDNNVMDTKSAELLISELSMYDTDNSTQDDMETLVDQYSDLVNVFTEAEESIPEVSSVKMLEKLNEIKKKVPSTASRMREKVANLTSNLEKTHFRDLQLGGEERKTETGDSKLVLKRDIPQARMTFDSSFSVKVAGDIISNFGADWSCSSGSCSGVTFRFKLYNDSVDDYSETATDIANRAAAIVEFSLHDPDSDEELTISDLTDTVSFNLTITRPQDNVRYECRFWNSTTLEWSSDGLTSVQIEADVVTCESYHLSTFTLVVVDPLTTVAPTTQQGPSSQAISDGAEDSSSETESVTENGGDEATDDSSTQGNTPLPSGGGSGAVIGVIVAVVGLVLVGAAVIGVFFFVKTKGGSNKVTSEGNFEAAHPAPVPTAPPAEAAVSASPRRPETPVAFETADPVAVPLQAEPNMPPPPSVFVPPGDEATVVTETEPPHHPHSPEPALEPDVEESSNNDSDPSPGAKPNEDVQESDGNLPEPSE</sequence>
<feature type="region of interest" description="Disordered" evidence="1">
    <location>
        <begin position="1462"/>
        <end position="1509"/>
    </location>
</feature>
<gene>
    <name evidence="5" type="ORF">HOLleu_28882</name>
</gene>
<keyword evidence="2" id="KW-0812">Transmembrane</keyword>
<dbReference type="Proteomes" id="UP001152320">
    <property type="component" value="Chromosome 14"/>
</dbReference>
<feature type="compositionally biased region" description="Acidic residues" evidence="1">
    <location>
        <begin position="1498"/>
        <end position="1509"/>
    </location>
</feature>
<evidence type="ECO:0000256" key="1">
    <source>
        <dbReference type="SAM" id="MobiDB-lite"/>
    </source>
</evidence>
<feature type="chain" id="PRO_5040483129" description="PKD/REJ-like domain-containing protein" evidence="3">
    <location>
        <begin position="25"/>
        <end position="4079"/>
    </location>
</feature>
<evidence type="ECO:0000259" key="4">
    <source>
        <dbReference type="Pfam" id="PF02010"/>
    </source>
</evidence>
<dbReference type="InterPro" id="IPR046338">
    <property type="entry name" value="GAIN_dom_sf"/>
</dbReference>
<feature type="compositionally biased region" description="Basic and acidic residues" evidence="1">
    <location>
        <begin position="1471"/>
        <end position="1489"/>
    </location>
</feature>
<protein>
    <recommendedName>
        <fullName evidence="4">PKD/REJ-like domain-containing protein</fullName>
    </recommendedName>
</protein>
<keyword evidence="6" id="KW-1185">Reference proteome</keyword>
<dbReference type="Pfam" id="PF02010">
    <property type="entry name" value="REJ"/>
    <property type="match status" value="1"/>
</dbReference>
<feature type="domain" description="PKD/REJ-like" evidence="4">
    <location>
        <begin position="3109"/>
        <end position="3556"/>
    </location>
</feature>
<feature type="compositionally biased region" description="Polar residues" evidence="1">
    <location>
        <begin position="3870"/>
        <end position="3881"/>
    </location>
</feature>
<evidence type="ECO:0000256" key="3">
    <source>
        <dbReference type="SAM" id="SignalP"/>
    </source>
</evidence>
<evidence type="ECO:0000313" key="5">
    <source>
        <dbReference type="EMBL" id="KAJ8029481.1"/>
    </source>
</evidence>
<proteinExistence type="predicted"/>
<name>A0A9Q1BMZ0_HOLLE</name>
<feature type="region of interest" description="Disordered" evidence="1">
    <location>
        <begin position="3959"/>
        <end position="3982"/>
    </location>
</feature>
<evidence type="ECO:0000256" key="2">
    <source>
        <dbReference type="SAM" id="Phobius"/>
    </source>
</evidence>
<dbReference type="EMBL" id="JAIZAY010000014">
    <property type="protein sequence ID" value="KAJ8029481.1"/>
    <property type="molecule type" value="Genomic_DNA"/>
</dbReference>
<keyword evidence="2" id="KW-1133">Transmembrane helix</keyword>
<keyword evidence="3" id="KW-0732">Signal</keyword>
<dbReference type="Gene3D" id="2.60.220.50">
    <property type="match status" value="1"/>
</dbReference>
<organism evidence="5 6">
    <name type="scientific">Holothuria leucospilota</name>
    <name type="common">Black long sea cucumber</name>
    <name type="synonym">Mertensiothuria leucospilota</name>
    <dbReference type="NCBI Taxonomy" id="206669"/>
    <lineage>
        <taxon>Eukaryota</taxon>
        <taxon>Metazoa</taxon>
        <taxon>Echinodermata</taxon>
        <taxon>Eleutherozoa</taxon>
        <taxon>Echinozoa</taxon>
        <taxon>Holothuroidea</taxon>
        <taxon>Aspidochirotacea</taxon>
        <taxon>Aspidochirotida</taxon>
        <taxon>Holothuriidae</taxon>
        <taxon>Holothuria</taxon>
    </lineage>
</organism>